<evidence type="ECO:0000313" key="4">
    <source>
        <dbReference type="Proteomes" id="UP000321058"/>
    </source>
</evidence>
<dbReference type="InterPro" id="IPR041698">
    <property type="entry name" value="Methyltransf_25"/>
</dbReference>
<dbReference type="CDD" id="cd02440">
    <property type="entry name" value="AdoMet_MTases"/>
    <property type="match status" value="1"/>
</dbReference>
<proteinExistence type="predicted"/>
<dbReference type="AlphaFoldDB" id="A0A512NS38"/>
<feature type="domain" description="Methyltransferase" evidence="2">
    <location>
        <begin position="52"/>
        <end position="147"/>
    </location>
</feature>
<dbReference type="PANTHER" id="PTHR43861">
    <property type="entry name" value="TRANS-ACONITATE 2-METHYLTRANSFERASE-RELATED"/>
    <property type="match status" value="1"/>
</dbReference>
<keyword evidence="4" id="KW-1185">Reference proteome</keyword>
<dbReference type="GO" id="GO:0016740">
    <property type="term" value="F:transferase activity"/>
    <property type="evidence" value="ECO:0007669"/>
    <property type="project" value="UniProtKB-KW"/>
</dbReference>
<sequence>MQPYTTCMTIRVSGTEGYGETAAERVKQYESIPFAHVHRHMMHLFPTTPSRVIDIGAGTGRDAAGFAGLGHTVTAVEPTPELRAEAQRLHPHPAITWIDDSLPDLDRVHALGERYDLVMLTAVWMHLDQAQRERAMARVAPLVRPGGMMALSLRHGPVPAGRRMFEISAQETCELAGRHGLSVIHESKGAAVLSGPDVWWDRLAFRTQR</sequence>
<evidence type="ECO:0000313" key="3">
    <source>
        <dbReference type="EMBL" id="GEP61732.1"/>
    </source>
</evidence>
<reference evidence="3 4" key="1">
    <citation type="submission" date="2019-07" db="EMBL/GenBank/DDBJ databases">
        <title>Whole genome shotgun sequence of Reyranella soli NBRC 108950.</title>
        <authorList>
            <person name="Hosoyama A."/>
            <person name="Uohara A."/>
            <person name="Ohji S."/>
            <person name="Ichikawa N."/>
        </authorList>
    </citation>
    <scope>NUCLEOTIDE SEQUENCE [LARGE SCALE GENOMIC DNA]</scope>
    <source>
        <strain evidence="3 4">NBRC 108950</strain>
    </source>
</reference>
<dbReference type="EMBL" id="BKAJ01000250">
    <property type="protein sequence ID" value="GEP61732.1"/>
    <property type="molecule type" value="Genomic_DNA"/>
</dbReference>
<gene>
    <name evidence="3" type="ORF">RSO01_88980</name>
</gene>
<name>A0A512NS38_9HYPH</name>
<dbReference type="Gene3D" id="3.40.50.150">
    <property type="entry name" value="Vaccinia Virus protein VP39"/>
    <property type="match status" value="1"/>
</dbReference>
<evidence type="ECO:0000256" key="1">
    <source>
        <dbReference type="ARBA" id="ARBA00022679"/>
    </source>
</evidence>
<comment type="caution">
    <text evidence="3">The sequence shown here is derived from an EMBL/GenBank/DDBJ whole genome shotgun (WGS) entry which is preliminary data.</text>
</comment>
<keyword evidence="1" id="KW-0808">Transferase</keyword>
<evidence type="ECO:0000259" key="2">
    <source>
        <dbReference type="Pfam" id="PF13649"/>
    </source>
</evidence>
<dbReference type="InterPro" id="IPR029063">
    <property type="entry name" value="SAM-dependent_MTases_sf"/>
</dbReference>
<dbReference type="Proteomes" id="UP000321058">
    <property type="component" value="Unassembled WGS sequence"/>
</dbReference>
<accession>A0A512NS38</accession>
<dbReference type="Pfam" id="PF13649">
    <property type="entry name" value="Methyltransf_25"/>
    <property type="match status" value="1"/>
</dbReference>
<organism evidence="3 4">
    <name type="scientific">Reyranella soli</name>
    <dbReference type="NCBI Taxonomy" id="1230389"/>
    <lineage>
        <taxon>Bacteria</taxon>
        <taxon>Pseudomonadati</taxon>
        <taxon>Pseudomonadota</taxon>
        <taxon>Alphaproteobacteria</taxon>
        <taxon>Hyphomicrobiales</taxon>
        <taxon>Reyranellaceae</taxon>
        <taxon>Reyranella</taxon>
    </lineage>
</organism>
<dbReference type="SUPFAM" id="SSF53335">
    <property type="entry name" value="S-adenosyl-L-methionine-dependent methyltransferases"/>
    <property type="match status" value="1"/>
</dbReference>
<protein>
    <recommendedName>
        <fullName evidence="2">Methyltransferase domain-containing protein</fullName>
    </recommendedName>
</protein>